<protein>
    <recommendedName>
        <fullName evidence="1">Sieve element occlusion N-terminal domain-containing protein</fullName>
    </recommendedName>
</protein>
<dbReference type="AlphaFoldDB" id="A0A834GHI1"/>
<reference evidence="2" key="1">
    <citation type="submission" date="2019-11" db="EMBL/GenBank/DDBJ databases">
        <authorList>
            <person name="Liu Y."/>
            <person name="Hou J."/>
            <person name="Li T.-Q."/>
            <person name="Guan C.-H."/>
            <person name="Wu X."/>
            <person name="Wu H.-Z."/>
            <person name="Ling F."/>
            <person name="Zhang R."/>
            <person name="Shi X.-G."/>
            <person name="Ren J.-P."/>
            <person name="Chen E.-F."/>
            <person name="Sun J.-M."/>
        </authorList>
    </citation>
    <scope>NUCLEOTIDE SEQUENCE</scope>
    <source>
        <strain evidence="2">Adult_tree_wgs_1</strain>
        <tissue evidence="2">Leaves</tissue>
    </source>
</reference>
<dbReference type="InterPro" id="IPR027942">
    <property type="entry name" value="SEO_N"/>
</dbReference>
<dbReference type="Proteomes" id="UP000626092">
    <property type="component" value="Unassembled WGS sequence"/>
</dbReference>
<keyword evidence="3" id="KW-1185">Reference proteome</keyword>
<feature type="domain" description="Sieve element occlusion N-terminal" evidence="1">
    <location>
        <begin position="39"/>
        <end position="147"/>
    </location>
</feature>
<organism evidence="2 3">
    <name type="scientific">Rhododendron simsii</name>
    <name type="common">Sims's rhododendron</name>
    <dbReference type="NCBI Taxonomy" id="118357"/>
    <lineage>
        <taxon>Eukaryota</taxon>
        <taxon>Viridiplantae</taxon>
        <taxon>Streptophyta</taxon>
        <taxon>Embryophyta</taxon>
        <taxon>Tracheophyta</taxon>
        <taxon>Spermatophyta</taxon>
        <taxon>Magnoliopsida</taxon>
        <taxon>eudicotyledons</taxon>
        <taxon>Gunneridae</taxon>
        <taxon>Pentapetalae</taxon>
        <taxon>asterids</taxon>
        <taxon>Ericales</taxon>
        <taxon>Ericaceae</taxon>
        <taxon>Ericoideae</taxon>
        <taxon>Rhodoreae</taxon>
        <taxon>Rhododendron</taxon>
    </lineage>
</organism>
<evidence type="ECO:0000313" key="3">
    <source>
        <dbReference type="Proteomes" id="UP000626092"/>
    </source>
</evidence>
<name>A0A834GHI1_RHOSS</name>
<dbReference type="PANTHER" id="PTHR33232">
    <property type="entry name" value="PROTEIN SIEVE ELEMENT OCCLUSION B-LIKE"/>
    <property type="match status" value="1"/>
</dbReference>
<proteinExistence type="predicted"/>
<dbReference type="EMBL" id="WJXA01000010">
    <property type="protein sequence ID" value="KAF7130283.1"/>
    <property type="molecule type" value="Genomic_DNA"/>
</dbReference>
<dbReference type="GO" id="GO:0010088">
    <property type="term" value="P:phloem development"/>
    <property type="evidence" value="ECO:0007669"/>
    <property type="project" value="InterPro"/>
</dbReference>
<dbReference type="OrthoDB" id="1744702at2759"/>
<dbReference type="Pfam" id="PF14576">
    <property type="entry name" value="SEO_N"/>
    <property type="match status" value="1"/>
</dbReference>
<evidence type="ECO:0000259" key="1">
    <source>
        <dbReference type="Pfam" id="PF14576"/>
    </source>
</evidence>
<accession>A0A834GHI1</accession>
<gene>
    <name evidence="2" type="ORF">RHSIM_Rhsim10G0033600</name>
</gene>
<sequence>MSGLCSTSLRTSCTMPLLLAGTIAMAIRRRREISLLTTSDDNFMMKQIMATHTPNGREFNVRPLLHVVEDVMHRATPIIPGIANARLEALDEKALHSGFSDMLELLPYPINRIAREISCKCSGGSDAHATTVALLNTLSSYMWDAKSIP</sequence>
<comment type="caution">
    <text evidence="2">The sequence shown here is derived from an EMBL/GenBank/DDBJ whole genome shotgun (WGS) entry which is preliminary data.</text>
</comment>
<dbReference type="PANTHER" id="PTHR33232:SF20">
    <property type="entry name" value="PROTEIN SIEVE ELEMENT OCCLUSION B-LIKE"/>
    <property type="match status" value="1"/>
</dbReference>
<dbReference type="InterPro" id="IPR039299">
    <property type="entry name" value="SEOA"/>
</dbReference>
<evidence type="ECO:0000313" key="2">
    <source>
        <dbReference type="EMBL" id="KAF7130283.1"/>
    </source>
</evidence>